<dbReference type="RefSeq" id="WP_148579271.1">
    <property type="nucleotide sequence ID" value="NZ_SDKK01000010.1"/>
</dbReference>
<dbReference type="InterPro" id="IPR050557">
    <property type="entry name" value="RTX_toxin/Mannuronan_C5-epim"/>
</dbReference>
<keyword evidence="4" id="KW-1185">Reference proteome</keyword>
<dbReference type="GO" id="GO:0005576">
    <property type="term" value="C:extracellular region"/>
    <property type="evidence" value="ECO:0007669"/>
    <property type="project" value="UniProtKB-SubCell"/>
</dbReference>
<dbReference type="Proteomes" id="UP000389128">
    <property type="component" value="Unassembled WGS sequence"/>
</dbReference>
<name>A0A6C2CSE0_9RHOO</name>
<reference evidence="3 4" key="1">
    <citation type="submission" date="2019-01" db="EMBL/GenBank/DDBJ databases">
        <title>Zoogloea oleivorans genome sequencing and assembly.</title>
        <authorList>
            <person name="Tancsics A."/>
            <person name="Farkas M."/>
            <person name="Kriszt B."/>
            <person name="Maroti G."/>
            <person name="Horvath B."/>
        </authorList>
    </citation>
    <scope>NUCLEOTIDE SEQUENCE [LARGE SCALE GENOMIC DNA]</scope>
    <source>
        <strain evidence="3 4">Buc</strain>
    </source>
</reference>
<dbReference type="PRINTS" id="PR00313">
    <property type="entry name" value="CABNDNGRPT"/>
</dbReference>
<dbReference type="InterPro" id="IPR018511">
    <property type="entry name" value="Hemolysin-typ_Ca-bd_CS"/>
</dbReference>
<protein>
    <submittedName>
        <fullName evidence="3">Calcium-binding protein</fullName>
    </submittedName>
</protein>
<dbReference type="InterPro" id="IPR011049">
    <property type="entry name" value="Serralysin-like_metalloprot_C"/>
</dbReference>
<dbReference type="PANTHER" id="PTHR38340">
    <property type="entry name" value="S-LAYER PROTEIN"/>
    <property type="match status" value="1"/>
</dbReference>
<accession>A0A6C2CSE0</accession>
<dbReference type="AlphaFoldDB" id="A0A6C2CSE0"/>
<proteinExistence type="predicted"/>
<keyword evidence="2" id="KW-0964">Secreted</keyword>
<dbReference type="EMBL" id="SDKK01000010">
    <property type="protein sequence ID" value="TYC56533.1"/>
    <property type="molecule type" value="Genomic_DNA"/>
</dbReference>
<dbReference type="SUPFAM" id="SSF51120">
    <property type="entry name" value="beta-Roll"/>
    <property type="match status" value="5"/>
</dbReference>
<organism evidence="3 4">
    <name type="scientific">Zoogloea oleivorans</name>
    <dbReference type="NCBI Taxonomy" id="1552750"/>
    <lineage>
        <taxon>Bacteria</taxon>
        <taxon>Pseudomonadati</taxon>
        <taxon>Pseudomonadota</taxon>
        <taxon>Betaproteobacteria</taxon>
        <taxon>Rhodocyclales</taxon>
        <taxon>Zoogloeaceae</taxon>
        <taxon>Zoogloea</taxon>
    </lineage>
</organism>
<evidence type="ECO:0000256" key="2">
    <source>
        <dbReference type="ARBA" id="ARBA00022525"/>
    </source>
</evidence>
<dbReference type="GO" id="GO:0005509">
    <property type="term" value="F:calcium ion binding"/>
    <property type="evidence" value="ECO:0007669"/>
    <property type="project" value="InterPro"/>
</dbReference>
<sequence>MPIDTTASSTVYGSSSDEMLVGSAGNDTFQLTTGGDANGTDQFIGGGGVNTIVGGWSADTLHVTDGLANLQDIQVLDGGDGAWQNNVILATDASDTLDFSAVEVRNFIIDGGAGNDTITGTAGDDHIRGGTGNDVLNGGAGNDTFLLITAGDTNGTDIYDGGTGINAIVGGWSYDTLHVLDQLSNLQNIQVLDGGDTTWQYNTILATDSNDTLDFSSYQVNNFIIDGAAGNDVITGTSAGDYIRGGTGDDVLAGGAGDDTFLLITAGDTNGTDMYDGGTGINAIVGGWSYDTLHVRDQLSNLQNIQVLDGGDTTWQYNTILATGGNDTLDFSTYQVNNFIIDGSAGNDVITGTAGADHILGGTGNDVLSGGAGDDTFLLLTGSDANGSDRFYGGTGINAIVGGWSFDTLRVMDRLANLVDIQVLDGGDSNLGYNTVMATDASDTLDFSGMTVNNFIIDGGAGNDTITGTTGNDYIRGGLGADLLIGGGGNDVLLGGAGNDIFRLNTGGDLSGYDSYDGGTGVNTIIGGWSYDVLHVASDMSNLKGIQVIDGGDTTWAYNTIAGTSGDDRLDFTGKILRNCYIDGGLGNDRIVGTAAGDFIRGGGGNDVLIGAGGNDLFILNTGGDLSGVDQYDGGNGINGIVGGWSYDVLYVNDQLSNLKNIQVIDGGDGNWGYNTICGTAANETLDFSALEIYDFAIDGGAGNDAITGTVTADHITGGAGSNLLKGGQGDDFLTAGVGRDLLVGGRGNDEITTSTGTSLIAFNTGDGHDTVNAINGDNNALSLGGLASYGDLAFSKSGDDLVLSIGASDGVTIKNWYTSVGSQKLVTLQVLTGSMTDFAPGSSDTLRDQRVETFDFGELVSSFDQARTSDPTLSSWSLTHSLLTTHLSGSDSAALGGNLAYQYGTTGDLSSVGIVATQGILQDSSFLSSPQAFAMAP</sequence>
<dbReference type="OrthoDB" id="8607307at2"/>
<comment type="caution">
    <text evidence="3">The sequence shown here is derived from an EMBL/GenBank/DDBJ whole genome shotgun (WGS) entry which is preliminary data.</text>
</comment>
<dbReference type="PANTHER" id="PTHR38340:SF1">
    <property type="entry name" value="S-LAYER PROTEIN"/>
    <property type="match status" value="1"/>
</dbReference>
<evidence type="ECO:0000256" key="1">
    <source>
        <dbReference type="ARBA" id="ARBA00004613"/>
    </source>
</evidence>
<gene>
    <name evidence="3" type="ORF">ETQ85_11800</name>
</gene>
<evidence type="ECO:0000313" key="3">
    <source>
        <dbReference type="EMBL" id="TYC56533.1"/>
    </source>
</evidence>
<dbReference type="InterPro" id="IPR001343">
    <property type="entry name" value="Hemolysn_Ca-bd"/>
</dbReference>
<dbReference type="Pfam" id="PF00353">
    <property type="entry name" value="HemolysinCabind"/>
    <property type="match status" value="9"/>
</dbReference>
<comment type="subcellular location">
    <subcellularLocation>
        <location evidence="1">Secreted</location>
    </subcellularLocation>
</comment>
<evidence type="ECO:0000313" key="4">
    <source>
        <dbReference type="Proteomes" id="UP000389128"/>
    </source>
</evidence>
<dbReference type="Gene3D" id="2.150.10.10">
    <property type="entry name" value="Serralysin-like metalloprotease, C-terminal"/>
    <property type="match status" value="5"/>
</dbReference>
<dbReference type="PROSITE" id="PS00330">
    <property type="entry name" value="HEMOLYSIN_CALCIUM"/>
    <property type="match status" value="9"/>
</dbReference>